<keyword evidence="8" id="KW-0418">Kinase</keyword>
<feature type="transmembrane region" description="Helical" evidence="12">
    <location>
        <begin position="12"/>
        <end position="28"/>
    </location>
</feature>
<feature type="domain" description="PTS EIIC type-1" evidence="15">
    <location>
        <begin position="1"/>
        <end position="373"/>
    </location>
</feature>
<dbReference type="PROSITE" id="PS51098">
    <property type="entry name" value="PTS_EIIB_TYPE_1"/>
    <property type="match status" value="1"/>
</dbReference>
<evidence type="ECO:0000256" key="11">
    <source>
        <dbReference type="PROSITE-ProRule" id="PRU00421"/>
    </source>
</evidence>
<feature type="transmembrane region" description="Helical" evidence="12">
    <location>
        <begin position="40"/>
        <end position="63"/>
    </location>
</feature>
<evidence type="ECO:0000313" key="16">
    <source>
        <dbReference type="EMBL" id="GGP27441.1"/>
    </source>
</evidence>
<evidence type="ECO:0000256" key="12">
    <source>
        <dbReference type="SAM" id="Phobius"/>
    </source>
</evidence>
<dbReference type="InterPro" id="IPR003352">
    <property type="entry name" value="PTS_EIIC"/>
</dbReference>
<keyword evidence="2" id="KW-0813">Transport</keyword>
<protein>
    <submittedName>
        <fullName evidence="16">PTS N-acetyl glucosamine transporter subunit IIABC</fullName>
    </submittedName>
</protein>
<feature type="transmembrane region" description="Helical" evidence="12">
    <location>
        <begin position="94"/>
        <end position="112"/>
    </location>
</feature>
<dbReference type="PROSITE" id="PS51103">
    <property type="entry name" value="PTS_EIIC_TYPE_1"/>
    <property type="match status" value="1"/>
</dbReference>
<dbReference type="Proteomes" id="UP000621859">
    <property type="component" value="Unassembled WGS sequence"/>
</dbReference>
<evidence type="ECO:0000256" key="2">
    <source>
        <dbReference type="ARBA" id="ARBA00022448"/>
    </source>
</evidence>
<keyword evidence="4" id="KW-0762">Sugar transport</keyword>
<dbReference type="InterPro" id="IPR036878">
    <property type="entry name" value="Glu_permease_IIB"/>
</dbReference>
<dbReference type="PANTHER" id="PTHR30009">
    <property type="entry name" value="CYTOCHROME C-TYPE SYNTHESIS PROTEIN AND PTS TRANSMEMBRANE COMPONENT"/>
    <property type="match status" value="1"/>
</dbReference>
<name>A0ABQ2PQI0_9NEIS</name>
<dbReference type="InterPro" id="IPR013013">
    <property type="entry name" value="PTS_EIIC_1"/>
</dbReference>
<keyword evidence="10 12" id="KW-0472">Membrane</keyword>
<dbReference type="SUPFAM" id="SSF51261">
    <property type="entry name" value="Duplicated hybrid motif"/>
    <property type="match status" value="1"/>
</dbReference>
<dbReference type="InterPro" id="IPR001996">
    <property type="entry name" value="PTS_IIB_1"/>
</dbReference>
<dbReference type="RefSeq" id="WP_188696349.1">
    <property type="nucleotide sequence ID" value="NZ_BMLY01000006.1"/>
</dbReference>
<keyword evidence="3" id="KW-1003">Cell membrane</keyword>
<feature type="active site" description="Phosphocysteine intermediate; for EIIB activity" evidence="11">
    <location>
        <position position="413"/>
    </location>
</feature>
<evidence type="ECO:0000256" key="3">
    <source>
        <dbReference type="ARBA" id="ARBA00022475"/>
    </source>
</evidence>
<dbReference type="InterPro" id="IPR011055">
    <property type="entry name" value="Dup_hybrid_motif"/>
</dbReference>
<evidence type="ECO:0000256" key="10">
    <source>
        <dbReference type="ARBA" id="ARBA00023136"/>
    </source>
</evidence>
<evidence type="ECO:0000256" key="7">
    <source>
        <dbReference type="ARBA" id="ARBA00022692"/>
    </source>
</evidence>
<dbReference type="PANTHER" id="PTHR30009:SF4">
    <property type="entry name" value="PTS SYSTEM N-ACETYLGLUCOSAMINE-SPECIFIC EIICBA COMPONENT"/>
    <property type="match status" value="1"/>
</dbReference>
<dbReference type="Pfam" id="PF02378">
    <property type="entry name" value="PTS_EIIC"/>
    <property type="match status" value="1"/>
</dbReference>
<evidence type="ECO:0000256" key="8">
    <source>
        <dbReference type="ARBA" id="ARBA00022777"/>
    </source>
</evidence>
<feature type="transmembrane region" description="Helical" evidence="12">
    <location>
        <begin position="69"/>
        <end position="87"/>
    </location>
</feature>
<keyword evidence="5" id="KW-0808">Transferase</keyword>
<organism evidence="16 17">
    <name type="scientific">Silvimonas amylolytica</name>
    <dbReference type="NCBI Taxonomy" id="449663"/>
    <lineage>
        <taxon>Bacteria</taxon>
        <taxon>Pseudomonadati</taxon>
        <taxon>Pseudomonadota</taxon>
        <taxon>Betaproteobacteria</taxon>
        <taxon>Neisseriales</taxon>
        <taxon>Chitinibacteraceae</taxon>
        <taxon>Silvimonas</taxon>
    </lineage>
</organism>
<feature type="transmembrane region" description="Helical" evidence="12">
    <location>
        <begin position="261"/>
        <end position="279"/>
    </location>
</feature>
<keyword evidence="9 12" id="KW-1133">Transmembrane helix</keyword>
<evidence type="ECO:0000259" key="15">
    <source>
        <dbReference type="PROSITE" id="PS51103"/>
    </source>
</evidence>
<dbReference type="InterPro" id="IPR010974">
    <property type="entry name" value="PTS_IIBC_nag"/>
</dbReference>
<feature type="domain" description="PTS EIIB type-1" evidence="14">
    <location>
        <begin position="391"/>
        <end position="473"/>
    </location>
</feature>
<feature type="transmembrane region" description="Helical" evidence="12">
    <location>
        <begin position="341"/>
        <end position="361"/>
    </location>
</feature>
<dbReference type="Pfam" id="PF00358">
    <property type="entry name" value="PTS_EIIA_1"/>
    <property type="match status" value="1"/>
</dbReference>
<evidence type="ECO:0000256" key="5">
    <source>
        <dbReference type="ARBA" id="ARBA00022679"/>
    </source>
</evidence>
<sequence length="657" mass="67836">MNLLGGLQRLGRSLQLPIATLPVAALLLRLGQPDVFNLPFIAEAGGAIFGQLALVFAIGVAVGWSKDDAGAAALAGAVGYLILTKAMVVINKDVNMGVLAGILSGLVAGAMYNRFHAIKLPDWLAFFGGKRFVPIITGLTMLILAGILGYVWPPIQGVIKDAGDWMVSAHALGAAVFATVNRLLIPTGLHQVINAIAWFQIGDFTYLKDGVSTVAHGDLNRFFAGDVTAGQFMAGFYPVMMFGLPGAALAMYFAAPKSRRAAVGGLLFSVAFTAFLTGVTEPIEFLFMFLAPALYFVHAVLTGVSAYIATMLDVHAGFSFSAGAIDYVLMSKLPAAKNVSILLIMGVIWFVLYYVLFTFFIKAFNLKTPGREDDAVEGAAAPAPAASGDMGALATSYIAVVGGASNLTGIDACITRLRLQVNDSSIVNEAEAKRLGASGLIRLNKQNVQIIVGPKAEMIADGMRRQVGASAAAPAPATAAPAPAPKPAAAAPAPVAPVAVPTSSKGLVLVAPLTGNIVPLDQVPDAAFASKAVGEGIAIQPTGKFVVAPASGTLVKIFNSNHAFALVADSGAEIIVHIGIETVKLGGQGFTRLAEQGAHVNAGEPVLELDLEYLAANAQSLISPVVISNSDQFAGLADLASGSVEAGKSALYTVVNK</sequence>
<dbReference type="PROSITE" id="PS01035">
    <property type="entry name" value="PTS_EIIB_TYPE_1_CYS"/>
    <property type="match status" value="1"/>
</dbReference>
<dbReference type="InterPro" id="IPR050429">
    <property type="entry name" value="PTS_Glucose_EIICBA"/>
</dbReference>
<dbReference type="PROSITE" id="PS00371">
    <property type="entry name" value="PTS_EIIA_TYPE_1_HIS"/>
    <property type="match status" value="1"/>
</dbReference>
<dbReference type="SUPFAM" id="SSF55604">
    <property type="entry name" value="Glucose permease domain IIB"/>
    <property type="match status" value="1"/>
</dbReference>
<feature type="domain" description="PTS EIIA type-1" evidence="13">
    <location>
        <begin position="525"/>
        <end position="629"/>
    </location>
</feature>
<keyword evidence="7 12" id="KW-0812">Transmembrane</keyword>
<dbReference type="Gene3D" id="2.70.70.10">
    <property type="entry name" value="Glucose Permease (Domain IIA)"/>
    <property type="match status" value="1"/>
</dbReference>
<dbReference type="EMBL" id="BMLY01000006">
    <property type="protein sequence ID" value="GGP27441.1"/>
    <property type="molecule type" value="Genomic_DNA"/>
</dbReference>
<evidence type="ECO:0000256" key="4">
    <source>
        <dbReference type="ARBA" id="ARBA00022597"/>
    </source>
</evidence>
<keyword evidence="17" id="KW-1185">Reference proteome</keyword>
<keyword evidence="6" id="KW-0598">Phosphotransferase system</keyword>
<reference evidence="17" key="1">
    <citation type="journal article" date="2019" name="Int. J. Syst. Evol. Microbiol.">
        <title>The Global Catalogue of Microorganisms (GCM) 10K type strain sequencing project: providing services to taxonomists for standard genome sequencing and annotation.</title>
        <authorList>
            <consortium name="The Broad Institute Genomics Platform"/>
            <consortium name="The Broad Institute Genome Sequencing Center for Infectious Disease"/>
            <person name="Wu L."/>
            <person name="Ma J."/>
        </authorList>
    </citation>
    <scope>NUCLEOTIDE SEQUENCE [LARGE SCALE GENOMIC DNA]</scope>
    <source>
        <strain evidence="17">CGMCC 1.8860</strain>
    </source>
</reference>
<dbReference type="Gene3D" id="3.30.1360.60">
    <property type="entry name" value="Glucose permease domain IIB"/>
    <property type="match status" value="1"/>
</dbReference>
<feature type="transmembrane region" description="Helical" evidence="12">
    <location>
        <begin position="285"/>
        <end position="309"/>
    </location>
</feature>
<evidence type="ECO:0000256" key="1">
    <source>
        <dbReference type="ARBA" id="ARBA00004651"/>
    </source>
</evidence>
<feature type="transmembrane region" description="Helical" evidence="12">
    <location>
        <begin position="132"/>
        <end position="153"/>
    </location>
</feature>
<proteinExistence type="predicted"/>
<accession>A0ABQ2PQI0</accession>
<gene>
    <name evidence="16" type="ORF">GCM10010971_32600</name>
</gene>
<dbReference type="CDD" id="cd00212">
    <property type="entry name" value="PTS_IIB_glc"/>
    <property type="match status" value="1"/>
</dbReference>
<evidence type="ECO:0000313" key="17">
    <source>
        <dbReference type="Proteomes" id="UP000621859"/>
    </source>
</evidence>
<evidence type="ECO:0000256" key="9">
    <source>
        <dbReference type="ARBA" id="ARBA00022989"/>
    </source>
</evidence>
<dbReference type="NCBIfam" id="TIGR00826">
    <property type="entry name" value="EIIB_glc"/>
    <property type="match status" value="1"/>
</dbReference>
<dbReference type="NCBIfam" id="TIGR01998">
    <property type="entry name" value="PTS-II-BC-nag"/>
    <property type="match status" value="1"/>
</dbReference>
<feature type="transmembrane region" description="Helical" evidence="12">
    <location>
        <begin position="235"/>
        <end position="254"/>
    </location>
</feature>
<dbReference type="InterPro" id="IPR001127">
    <property type="entry name" value="PTS_EIIA_1_perm"/>
</dbReference>
<dbReference type="NCBIfam" id="TIGR00830">
    <property type="entry name" value="PTBA"/>
    <property type="match status" value="1"/>
</dbReference>
<comment type="caution">
    <text evidence="16">The sequence shown here is derived from an EMBL/GenBank/DDBJ whole genome shotgun (WGS) entry which is preliminary data.</text>
</comment>
<dbReference type="PROSITE" id="PS51093">
    <property type="entry name" value="PTS_EIIA_TYPE_1"/>
    <property type="match status" value="1"/>
</dbReference>
<comment type="subcellular location">
    <subcellularLocation>
        <location evidence="1">Cell membrane</location>
        <topology evidence="1">Multi-pass membrane protein</topology>
    </subcellularLocation>
</comment>
<evidence type="ECO:0000256" key="6">
    <source>
        <dbReference type="ARBA" id="ARBA00022683"/>
    </source>
</evidence>
<evidence type="ECO:0000259" key="14">
    <source>
        <dbReference type="PROSITE" id="PS51098"/>
    </source>
</evidence>
<evidence type="ECO:0000259" key="13">
    <source>
        <dbReference type="PROSITE" id="PS51093"/>
    </source>
</evidence>
<dbReference type="Pfam" id="PF00367">
    <property type="entry name" value="PTS_EIIB"/>
    <property type="match status" value="1"/>
</dbReference>
<dbReference type="InterPro" id="IPR018113">
    <property type="entry name" value="PTrfase_EIIB_Cys"/>
</dbReference>